<dbReference type="PANTHER" id="PTHR33755">
    <property type="entry name" value="TOXIN PARE1-RELATED"/>
    <property type="match status" value="1"/>
</dbReference>
<evidence type="ECO:0000256" key="3">
    <source>
        <dbReference type="PIRNR" id="PIRNR029218"/>
    </source>
</evidence>
<evidence type="ECO:0000256" key="2">
    <source>
        <dbReference type="ARBA" id="ARBA00022649"/>
    </source>
</evidence>
<dbReference type="InterPro" id="IPR035093">
    <property type="entry name" value="RelE/ParE_toxin_dom_sf"/>
</dbReference>
<dbReference type="Pfam" id="PF05016">
    <property type="entry name" value="ParE_toxin"/>
    <property type="match status" value="1"/>
</dbReference>
<dbReference type="Gene3D" id="3.30.2310.20">
    <property type="entry name" value="RelE-like"/>
    <property type="match status" value="1"/>
</dbReference>
<evidence type="ECO:0000256" key="1">
    <source>
        <dbReference type="ARBA" id="ARBA00006226"/>
    </source>
</evidence>
<proteinExistence type="inferred from homology"/>
<dbReference type="PANTHER" id="PTHR33755:SF3">
    <property type="entry name" value="TOXIN"/>
    <property type="match status" value="1"/>
</dbReference>
<reference evidence="4" key="1">
    <citation type="journal article" date="2015" name="MBio">
        <title>Eco-Evolutionary Dynamics of Episomes among Ecologically Cohesive Bacterial Populations.</title>
        <authorList>
            <person name="Xue H."/>
            <person name="Cordero O.X."/>
            <person name="Camas F.M."/>
            <person name="Trimble W."/>
            <person name="Meyer F."/>
            <person name="Guglielmini J."/>
            <person name="Rocha E.P."/>
            <person name="Polz M.F."/>
        </authorList>
    </citation>
    <scope>NUCLEOTIDE SEQUENCE</scope>
    <source>
        <strain evidence="4">FF_351</strain>
    </source>
</reference>
<accession>A0A0H3ZXC8</accession>
<name>A0A0H3ZXC8_9GAMM</name>
<evidence type="ECO:0000313" key="4">
    <source>
        <dbReference type="EMBL" id="AKN40960.1"/>
    </source>
</evidence>
<dbReference type="PIRSF" id="PIRSF029218">
    <property type="entry name" value="ParE"/>
    <property type="match status" value="1"/>
</dbReference>
<dbReference type="EMBL" id="KP795714">
    <property type="protein sequence ID" value="AKN40960.1"/>
    <property type="molecule type" value="Genomic_DNA"/>
</dbReference>
<protein>
    <recommendedName>
        <fullName evidence="3">Toxin</fullName>
    </recommendedName>
</protein>
<dbReference type="AlphaFoldDB" id="A0A0H3ZXC8"/>
<dbReference type="InterPro" id="IPR028344">
    <property type="entry name" value="ParE1/4"/>
</dbReference>
<organism evidence="4">
    <name type="scientific">Enterovibrio norvegicus</name>
    <dbReference type="NCBI Taxonomy" id="188144"/>
    <lineage>
        <taxon>Bacteria</taxon>
        <taxon>Pseudomonadati</taxon>
        <taxon>Pseudomonadota</taxon>
        <taxon>Gammaproteobacteria</taxon>
        <taxon>Vibrionales</taxon>
        <taxon>Vibrionaceae</taxon>
        <taxon>Enterovibrio</taxon>
    </lineage>
</organism>
<sequence length="95" mass="11105">MYKLSNKAADDFGGIYEYTYLNFGEEQADIYVEEMEACLLTLSGEPLMGRDCGEIGPGIRRHDFQKHALFYRVRESDIFVLRILHQQMNPLLHFK</sequence>
<keyword evidence="2" id="KW-1277">Toxin-antitoxin system</keyword>
<comment type="similarity">
    <text evidence="1 3">Belongs to the RelE toxin family.</text>
</comment>
<dbReference type="InterPro" id="IPR007712">
    <property type="entry name" value="RelE/ParE_toxin"/>
</dbReference>
<dbReference type="InterPro" id="IPR051803">
    <property type="entry name" value="TA_system_RelE-like_toxin"/>
</dbReference>